<evidence type="ECO:0000256" key="1">
    <source>
        <dbReference type="SAM" id="MobiDB-lite"/>
    </source>
</evidence>
<sequence>MAGWRRAPRTGGRRRGGASGVGLVVGALAAALLVALLAASLVGSMVARLQPQPADPDVATPRPSVTASAPVATPSAAPEPGLPERTWPALPAPSATDAAGRTLQSSALYEVAAPGQVGCPAPASAGSMEELEDLAGGQLDCLQEAWAPVLAALGFDATGIPYYFYDAEGVDTPCGWVEAPALYCSAQGGAIYFGVTALNGTSWYDLGVKEVAGHEYGHHLQALAGMMEASAGLSGNEPVRRLELQATCFAYAQIARDGSVDLTREVFDTIEPYLRATIDDGVHGSPDSVANWGLRGLYADALGECNTWVVPSADVE</sequence>
<dbReference type="EMBL" id="CP079216">
    <property type="protein sequence ID" value="QXT62137.1"/>
    <property type="molecule type" value="Genomic_DNA"/>
</dbReference>
<evidence type="ECO:0000313" key="4">
    <source>
        <dbReference type="Proteomes" id="UP000824504"/>
    </source>
</evidence>
<reference evidence="3 4" key="1">
    <citation type="submission" date="2021-07" db="EMBL/GenBank/DDBJ databases">
        <title>complete genome sequencing of Tessaracoccus sp.J1M15.</title>
        <authorList>
            <person name="Bae J.-W."/>
            <person name="Kim D.-y."/>
        </authorList>
    </citation>
    <scope>NUCLEOTIDE SEQUENCE [LARGE SCALE GENOMIC DNA]</scope>
    <source>
        <strain evidence="3 4">J1M15</strain>
    </source>
</reference>
<keyword evidence="2" id="KW-1133">Transmembrane helix</keyword>
<feature type="compositionally biased region" description="Low complexity" evidence="1">
    <location>
        <begin position="63"/>
        <end position="78"/>
    </location>
</feature>
<evidence type="ECO:0000256" key="2">
    <source>
        <dbReference type="SAM" id="Phobius"/>
    </source>
</evidence>
<evidence type="ECO:0008006" key="5">
    <source>
        <dbReference type="Google" id="ProtNLM"/>
    </source>
</evidence>
<dbReference type="Proteomes" id="UP000824504">
    <property type="component" value="Chromosome"/>
</dbReference>
<organism evidence="3 4">
    <name type="scientific">Tessaracoccus palaemonis</name>
    <dbReference type="NCBI Taxonomy" id="2829499"/>
    <lineage>
        <taxon>Bacteria</taxon>
        <taxon>Bacillati</taxon>
        <taxon>Actinomycetota</taxon>
        <taxon>Actinomycetes</taxon>
        <taxon>Propionibacteriales</taxon>
        <taxon>Propionibacteriaceae</taxon>
        <taxon>Tessaracoccus</taxon>
    </lineage>
</organism>
<name>A0ABX8SFH9_9ACTN</name>
<gene>
    <name evidence="3" type="ORF">KDB89_10210</name>
</gene>
<feature type="region of interest" description="Disordered" evidence="1">
    <location>
        <begin position="53"/>
        <end position="97"/>
    </location>
</feature>
<keyword evidence="2" id="KW-0812">Transmembrane</keyword>
<keyword evidence="2" id="KW-0472">Membrane</keyword>
<protein>
    <recommendedName>
        <fullName evidence="5">Neutral zinc metallopeptidase</fullName>
    </recommendedName>
</protein>
<keyword evidence="4" id="KW-1185">Reference proteome</keyword>
<evidence type="ECO:0000313" key="3">
    <source>
        <dbReference type="EMBL" id="QXT62137.1"/>
    </source>
</evidence>
<feature type="transmembrane region" description="Helical" evidence="2">
    <location>
        <begin position="21"/>
        <end position="42"/>
    </location>
</feature>
<proteinExistence type="predicted"/>
<dbReference type="RefSeq" id="WP_219080741.1">
    <property type="nucleotide sequence ID" value="NZ_CP079216.1"/>
</dbReference>
<accession>A0ABX8SFH9</accession>